<keyword evidence="3 8" id="KW-1134">Transmembrane beta strand</keyword>
<protein>
    <submittedName>
        <fullName evidence="12">TonB-dependent receptor</fullName>
    </submittedName>
</protein>
<evidence type="ECO:0000313" key="13">
    <source>
        <dbReference type="Proteomes" id="UP000238304"/>
    </source>
</evidence>
<dbReference type="Gene3D" id="2.170.130.10">
    <property type="entry name" value="TonB-dependent receptor, plug domain"/>
    <property type="match status" value="1"/>
</dbReference>
<evidence type="ECO:0000256" key="3">
    <source>
        <dbReference type="ARBA" id="ARBA00022452"/>
    </source>
</evidence>
<dbReference type="PROSITE" id="PS52016">
    <property type="entry name" value="TONB_DEPENDENT_REC_3"/>
    <property type="match status" value="1"/>
</dbReference>
<gene>
    <name evidence="12" type="ORF">C4H11_12960</name>
</gene>
<proteinExistence type="inferred from homology"/>
<name>A0ABM6TBI1_9BACE</name>
<evidence type="ECO:0000256" key="9">
    <source>
        <dbReference type="RuleBase" id="RU003357"/>
    </source>
</evidence>
<keyword evidence="4 8" id="KW-0812">Transmembrane</keyword>
<dbReference type="Pfam" id="PF00593">
    <property type="entry name" value="TonB_dep_Rec_b-barrel"/>
    <property type="match status" value="1"/>
</dbReference>
<dbReference type="InterPro" id="IPR039426">
    <property type="entry name" value="TonB-dep_rcpt-like"/>
</dbReference>
<feature type="domain" description="TonB-dependent receptor-like beta-barrel" evidence="10">
    <location>
        <begin position="450"/>
        <end position="889"/>
    </location>
</feature>
<accession>A0ABM6TBI1</accession>
<dbReference type="Pfam" id="PF13715">
    <property type="entry name" value="CarbopepD_reg_2"/>
    <property type="match status" value="1"/>
</dbReference>
<dbReference type="InterPro" id="IPR037066">
    <property type="entry name" value="Plug_dom_sf"/>
</dbReference>
<dbReference type="InterPro" id="IPR023996">
    <property type="entry name" value="TonB-dep_OMP_SusC/RagA"/>
</dbReference>
<evidence type="ECO:0000256" key="7">
    <source>
        <dbReference type="ARBA" id="ARBA00023237"/>
    </source>
</evidence>
<evidence type="ECO:0000256" key="8">
    <source>
        <dbReference type="PROSITE-ProRule" id="PRU01360"/>
    </source>
</evidence>
<evidence type="ECO:0000259" key="10">
    <source>
        <dbReference type="Pfam" id="PF00593"/>
    </source>
</evidence>
<keyword evidence="5 9" id="KW-0798">TonB box</keyword>
<comment type="subcellular location">
    <subcellularLocation>
        <location evidence="1 8">Cell outer membrane</location>
        <topology evidence="1 8">Multi-pass membrane protein</topology>
    </subcellularLocation>
</comment>
<dbReference type="Pfam" id="PF07715">
    <property type="entry name" value="Plug"/>
    <property type="match status" value="1"/>
</dbReference>
<reference evidence="12 13" key="1">
    <citation type="submission" date="2018-02" db="EMBL/GenBank/DDBJ databases">
        <authorList>
            <person name="Holder M.E."/>
            <person name="Ajami N.J."/>
            <person name="Petrosino J.F."/>
        </authorList>
    </citation>
    <scope>NUCLEOTIDE SEQUENCE [LARGE SCALE GENOMIC DNA]</scope>
    <source>
        <strain evidence="12 13">ATCC 33285</strain>
    </source>
</reference>
<keyword evidence="13" id="KW-1185">Reference proteome</keyword>
<dbReference type="NCBIfam" id="TIGR04056">
    <property type="entry name" value="OMP_RagA_SusC"/>
    <property type="match status" value="1"/>
</dbReference>
<dbReference type="InterPro" id="IPR036942">
    <property type="entry name" value="Beta-barrel_TonB_sf"/>
</dbReference>
<evidence type="ECO:0000256" key="5">
    <source>
        <dbReference type="ARBA" id="ARBA00023077"/>
    </source>
</evidence>
<evidence type="ECO:0000256" key="1">
    <source>
        <dbReference type="ARBA" id="ARBA00004571"/>
    </source>
</evidence>
<comment type="similarity">
    <text evidence="8 9">Belongs to the TonB-dependent receptor family.</text>
</comment>
<evidence type="ECO:0000256" key="4">
    <source>
        <dbReference type="ARBA" id="ARBA00022692"/>
    </source>
</evidence>
<sequence length="1032" mass="112617">MLSLLAMSIGIAWSQTTLRGVVTSSEENQPVVGASVLVKGTTVGTITDVDGRFRINNVPSSAKTLLVSFVGMITKEVPIRSGSMDIVLDPDTKALDEVLVVAYGTTKRSAFTGSASVVGEDQLKTPAASFDKSLAGQIAGVQVVSASGQPGSGTSFRVRGSGSLKASNEPLYVIDGVAVASYDKNSLSEIAYNNDSGTNILATLNPNDIENVTVLKDAAAAALYGSRAANGVVLITTKSGKQGKAKVTLNTQYSWASLGKAYKMASSAEYYKMLFDSYHSEGNNVEESNARVQGTLTHNPYNTANPLDANGKLVSGAKIVVDTDWQDEVFKTAATQDYTVNVSGSNDKTDYFFSVGYTNQDGIAPASDYKRYTGKANINSQATDWLKAGLNATFSHSIQNTTVAGSAGASPLYNSLRFPNAVPVYIVDTDGNPVLDPNTKELQFNYSNPVSRDFNPLSIPHMDIHRSKFYRVLVSAYADFTLYKGLNFKTTFSPDYVSTDEHRYWNKEHGNGPAYNGRLDKYHHVDLNYTSTNTLTYSNTFNNLHSMNVLAGMEYWQSTFETLYAGGRDLLGSMQELAAAGGSFSPSSNTTKETLISYFGRVEYAFADRYNLSASFRSDGSSVFGSDTKWGTFWSLGASWRMNQENFLKDKAWIDNLKFRLSYGTSGNKNGLARYAALGLWEASSDYKYGNSVGVGHTQLVNALLSWEKQGMFNVGIDFGFWNRVYGSLDYFYKTSDGLLYDYPLAYTNGFTSITMNAAKTANSGFELSLGADILKSPVRWSANLNASIIKDEIKDLHGDNDVTMTEYQKIWSIGGSQYEFYMPTWAGVDPQNGNALWYTIDANGNRTTTNVYSNATKERQGRSTPDVYGGLTNTFGYKNFDLSIQLTYVIGGKIYDGLYANMMHDGSAVQNIHQDALNAWKTAGEHTNVPRFAVNNSTGSSSLSSRYLYDATNIRVKNITLSYTLPKNLGVFSKVVSNAKVWTSVDNLGAWFADSNYKGYSDIDIFGVQGYALYPSIPNPKTLSIGANITF</sequence>
<dbReference type="EMBL" id="CP027231">
    <property type="protein sequence ID" value="AVM54128.1"/>
    <property type="molecule type" value="Genomic_DNA"/>
</dbReference>
<keyword evidence="6 8" id="KW-0472">Membrane</keyword>
<dbReference type="InterPro" id="IPR012910">
    <property type="entry name" value="Plug_dom"/>
</dbReference>
<keyword evidence="2 8" id="KW-0813">Transport</keyword>
<keyword evidence="7 8" id="KW-0998">Cell outer membrane</keyword>
<feature type="domain" description="TonB-dependent receptor plug" evidence="11">
    <location>
        <begin position="111"/>
        <end position="232"/>
    </location>
</feature>
<keyword evidence="12" id="KW-0675">Receptor</keyword>
<dbReference type="InterPro" id="IPR000531">
    <property type="entry name" value="Beta-barrel_TonB"/>
</dbReference>
<evidence type="ECO:0000313" key="12">
    <source>
        <dbReference type="EMBL" id="AVM54128.1"/>
    </source>
</evidence>
<dbReference type="SUPFAM" id="SSF56935">
    <property type="entry name" value="Porins"/>
    <property type="match status" value="1"/>
</dbReference>
<dbReference type="InterPro" id="IPR008969">
    <property type="entry name" value="CarboxyPept-like_regulatory"/>
</dbReference>
<dbReference type="InterPro" id="IPR023997">
    <property type="entry name" value="TonB-dep_OMP_SusC/RagA_CS"/>
</dbReference>
<dbReference type="Gene3D" id="2.60.40.1120">
    <property type="entry name" value="Carboxypeptidase-like, regulatory domain"/>
    <property type="match status" value="1"/>
</dbReference>
<dbReference type="NCBIfam" id="TIGR04057">
    <property type="entry name" value="SusC_RagA_signa"/>
    <property type="match status" value="1"/>
</dbReference>
<evidence type="ECO:0000256" key="6">
    <source>
        <dbReference type="ARBA" id="ARBA00023136"/>
    </source>
</evidence>
<dbReference type="SUPFAM" id="SSF49464">
    <property type="entry name" value="Carboxypeptidase regulatory domain-like"/>
    <property type="match status" value="1"/>
</dbReference>
<dbReference type="Gene3D" id="2.40.170.20">
    <property type="entry name" value="TonB-dependent receptor, beta-barrel domain"/>
    <property type="match status" value="1"/>
</dbReference>
<dbReference type="Proteomes" id="UP000238304">
    <property type="component" value="Chromosome"/>
</dbReference>
<evidence type="ECO:0000256" key="2">
    <source>
        <dbReference type="ARBA" id="ARBA00022448"/>
    </source>
</evidence>
<evidence type="ECO:0000259" key="11">
    <source>
        <dbReference type="Pfam" id="PF07715"/>
    </source>
</evidence>
<organism evidence="12 13">
    <name type="scientific">Bacteroides zoogleoformans</name>
    <dbReference type="NCBI Taxonomy" id="28119"/>
    <lineage>
        <taxon>Bacteria</taxon>
        <taxon>Pseudomonadati</taxon>
        <taxon>Bacteroidota</taxon>
        <taxon>Bacteroidia</taxon>
        <taxon>Bacteroidales</taxon>
        <taxon>Bacteroidaceae</taxon>
        <taxon>Bacteroides</taxon>
    </lineage>
</organism>